<keyword evidence="4" id="KW-1133">Transmembrane helix</keyword>
<sequence>MLPSYSDLQKPFFIKRFDWLHGSVTARLMAPLVGAIALLWVLALVTLHAAHNVNAATAAVVTAQDRVWALSEIRSLSRSLQRDALNLITEDDPAERETVTGKIRTRSRAMRSELGKLEHLANRGDLPGAYFTDSYRVVRALLTVAAHASGGDRAGALHHFQHVVRPAERFASKVADHQIDLLRARVAALESIKTATESAALFTFLCAVIILTAGGLVAGLLITRQSVILPLQVLRASMYGLAAGADRLVIPHLNRADEIGQMAHSLAELRDQLRIADESKRQQAQQIVDGIGRSLDALAHGDLTTRVEGDVAGEFAKLKVDCNNALVALAATLSLLHGSAREIVGQAGAILDASHDLAGRTEQQNAALKHTAAAMHQITQTVRDTAHSAKLADAMVTQAHDDATQLDLTVRQMIAAMDAIDRSSAEITEIISVIDGFAFQTSLLALNAGIEAARAGEAGRGFAVVASEVRALAQRSAEAAQDVKGRITVSIGQVDSGMALVGEAGRGLDRIRTTMVRAVDLVAAITRANGEQAVGLGEVNDAVGQMDAMTQSNAAMVAEVTSATTSLHVVTRQMTDQIARFRLDDQVCPAARAYIS</sequence>
<keyword evidence="1" id="KW-0145">Chemotaxis</keyword>
<dbReference type="SUPFAM" id="SSF58104">
    <property type="entry name" value="Methyl-accepting chemotaxis protein (MCP) signaling domain"/>
    <property type="match status" value="1"/>
</dbReference>
<dbReference type="CDD" id="cd11386">
    <property type="entry name" value="MCP_signal"/>
    <property type="match status" value="1"/>
</dbReference>
<evidence type="ECO:0000256" key="4">
    <source>
        <dbReference type="SAM" id="Phobius"/>
    </source>
</evidence>
<evidence type="ECO:0000256" key="3">
    <source>
        <dbReference type="PROSITE-ProRule" id="PRU00284"/>
    </source>
</evidence>
<evidence type="ECO:0000259" key="5">
    <source>
        <dbReference type="PROSITE" id="PS50111"/>
    </source>
</evidence>
<reference evidence="7 8" key="1">
    <citation type="journal article" date="2013" name="Int. J. Syst. Evol. Microbiol.">
        <title>Sphingomonas kyungheensis sp. nov., a bacterium with ginsenoside-converting activity isolated from soil of a ginseng field.</title>
        <authorList>
            <person name="Son H.M."/>
            <person name="Yang J.E."/>
            <person name="Park Y."/>
            <person name="Han C.K."/>
            <person name="Kim S.G."/>
            <person name="Kook M."/>
            <person name="Yi T.H."/>
        </authorList>
    </citation>
    <scope>NUCLEOTIDE SEQUENCE [LARGE SCALE GENOMIC DNA]</scope>
    <source>
        <strain evidence="7 8">LMG 26582</strain>
    </source>
</reference>
<accession>A0ABU8GXA0</accession>
<keyword evidence="8" id="KW-1185">Reference proteome</keyword>
<evidence type="ECO:0000313" key="7">
    <source>
        <dbReference type="EMBL" id="MEI5685517.1"/>
    </source>
</evidence>
<dbReference type="PROSITE" id="PS50885">
    <property type="entry name" value="HAMP"/>
    <property type="match status" value="2"/>
</dbReference>
<dbReference type="PRINTS" id="PR00260">
    <property type="entry name" value="CHEMTRNSDUCR"/>
</dbReference>
<dbReference type="InterPro" id="IPR051310">
    <property type="entry name" value="MCP_chemotaxis"/>
</dbReference>
<dbReference type="InterPro" id="IPR003660">
    <property type="entry name" value="HAMP_dom"/>
</dbReference>
<dbReference type="PANTHER" id="PTHR43531">
    <property type="entry name" value="PROTEIN ICFG"/>
    <property type="match status" value="1"/>
</dbReference>
<comment type="similarity">
    <text evidence="2">Belongs to the methyl-accepting chemotaxis (MCP) protein family.</text>
</comment>
<dbReference type="SMART" id="SM00283">
    <property type="entry name" value="MA"/>
    <property type="match status" value="1"/>
</dbReference>
<keyword evidence="4" id="KW-0812">Transmembrane</keyword>
<dbReference type="Pfam" id="PF00015">
    <property type="entry name" value="MCPsignal"/>
    <property type="match status" value="1"/>
</dbReference>
<dbReference type="SMART" id="SM00304">
    <property type="entry name" value="HAMP"/>
    <property type="match status" value="2"/>
</dbReference>
<dbReference type="InterPro" id="IPR004089">
    <property type="entry name" value="MCPsignal_dom"/>
</dbReference>
<evidence type="ECO:0000313" key="8">
    <source>
        <dbReference type="Proteomes" id="UP001367771"/>
    </source>
</evidence>
<evidence type="ECO:0000256" key="1">
    <source>
        <dbReference type="ARBA" id="ARBA00022500"/>
    </source>
</evidence>
<evidence type="ECO:0000259" key="6">
    <source>
        <dbReference type="PROSITE" id="PS50885"/>
    </source>
</evidence>
<comment type="caution">
    <text evidence="7">The sequence shown here is derived from an EMBL/GenBank/DDBJ whole genome shotgun (WGS) entry which is preliminary data.</text>
</comment>
<proteinExistence type="inferred from homology"/>
<feature type="transmembrane region" description="Helical" evidence="4">
    <location>
        <begin position="199"/>
        <end position="222"/>
    </location>
</feature>
<protein>
    <submittedName>
        <fullName evidence="7">Methyl-accepting chemotaxis protein</fullName>
    </submittedName>
</protein>
<name>A0ABU8GXA0_9SPHN</name>
<feature type="domain" description="Methyl-accepting transducer" evidence="5">
    <location>
        <begin position="339"/>
        <end position="568"/>
    </location>
</feature>
<dbReference type="EMBL" id="JBBBDM010000001">
    <property type="protein sequence ID" value="MEI5685517.1"/>
    <property type="molecule type" value="Genomic_DNA"/>
</dbReference>
<gene>
    <name evidence="7" type="ORF">V8201_00340</name>
</gene>
<dbReference type="PROSITE" id="PS50111">
    <property type="entry name" value="CHEMOTAXIS_TRANSDUC_2"/>
    <property type="match status" value="1"/>
</dbReference>
<dbReference type="Gene3D" id="1.10.287.950">
    <property type="entry name" value="Methyl-accepting chemotaxis protein"/>
    <property type="match status" value="1"/>
</dbReference>
<dbReference type="RefSeq" id="WP_336544188.1">
    <property type="nucleotide sequence ID" value="NZ_JBBBDM010000001.1"/>
</dbReference>
<feature type="domain" description="HAMP" evidence="6">
    <location>
        <begin position="225"/>
        <end position="278"/>
    </location>
</feature>
<dbReference type="Proteomes" id="UP001367771">
    <property type="component" value="Unassembled WGS sequence"/>
</dbReference>
<dbReference type="Gene3D" id="1.10.8.500">
    <property type="entry name" value="HAMP domain in histidine kinase"/>
    <property type="match status" value="1"/>
</dbReference>
<keyword evidence="4" id="KW-0472">Membrane</keyword>
<feature type="domain" description="HAMP" evidence="6">
    <location>
        <begin position="282"/>
        <end position="334"/>
    </location>
</feature>
<dbReference type="Pfam" id="PF00672">
    <property type="entry name" value="HAMP"/>
    <property type="match status" value="1"/>
</dbReference>
<keyword evidence="3" id="KW-0807">Transducer</keyword>
<organism evidence="7 8">
    <name type="scientific">Sphingomonas kyungheensis</name>
    <dbReference type="NCBI Taxonomy" id="1069987"/>
    <lineage>
        <taxon>Bacteria</taxon>
        <taxon>Pseudomonadati</taxon>
        <taxon>Pseudomonadota</taxon>
        <taxon>Alphaproteobacteria</taxon>
        <taxon>Sphingomonadales</taxon>
        <taxon>Sphingomonadaceae</taxon>
        <taxon>Sphingomonas</taxon>
    </lineage>
</organism>
<evidence type="ECO:0000256" key="2">
    <source>
        <dbReference type="ARBA" id="ARBA00029447"/>
    </source>
</evidence>
<dbReference type="InterPro" id="IPR004090">
    <property type="entry name" value="Chemotax_Me-accpt_rcpt"/>
</dbReference>
<dbReference type="PANTHER" id="PTHR43531:SF11">
    <property type="entry name" value="METHYL-ACCEPTING CHEMOTAXIS PROTEIN 3"/>
    <property type="match status" value="1"/>
</dbReference>